<keyword evidence="3" id="KW-1185">Reference proteome</keyword>
<evidence type="ECO:0000313" key="2">
    <source>
        <dbReference type="EMBL" id="WWD78910.1"/>
    </source>
</evidence>
<dbReference type="OrthoDB" id="2966896at2"/>
<keyword evidence="1" id="KW-1133">Transmembrane helix</keyword>
<protein>
    <submittedName>
        <fullName evidence="2">Uncharacterized protein</fullName>
    </submittedName>
</protein>
<dbReference type="KEGG" id="ahal:FTX54_010790"/>
<sequence length="103" mass="12134">MGVRIDSHTKSWLLKHGAVITISPVLLPWTFRNKQVLFDFECEVKTPEDKENYYEIEKDGISIFIDKKIQTKVRRVDLWVRGRPPFEQLDIKGLKRFSTVDQA</sequence>
<reference evidence="2 3" key="1">
    <citation type="submission" date="2024-01" db="EMBL/GenBank/DDBJ databases">
        <title>Complete Genome Sequence of Alkalicoccus halolimnae BZ-SZ-XJ29T, a Moderately Halophilic Bacterium Isolated from a Salt Lake.</title>
        <authorList>
            <person name="Zhao B."/>
        </authorList>
    </citation>
    <scope>NUCLEOTIDE SEQUENCE [LARGE SCALE GENOMIC DNA]</scope>
    <source>
        <strain evidence="2 3">BZ-SZ-XJ29</strain>
    </source>
</reference>
<dbReference type="AlphaFoldDB" id="A0A5C7FHI6"/>
<keyword evidence="1" id="KW-0472">Membrane</keyword>
<feature type="transmembrane region" description="Helical" evidence="1">
    <location>
        <begin position="12"/>
        <end position="31"/>
    </location>
</feature>
<accession>A0A5C7FHI6</accession>
<dbReference type="EMBL" id="CP144914">
    <property type="protein sequence ID" value="WWD78910.1"/>
    <property type="molecule type" value="Genomic_DNA"/>
</dbReference>
<proteinExistence type="predicted"/>
<dbReference type="RefSeq" id="WP_147804667.1">
    <property type="nucleotide sequence ID" value="NZ_CP144914.1"/>
</dbReference>
<evidence type="ECO:0000313" key="3">
    <source>
        <dbReference type="Proteomes" id="UP000321816"/>
    </source>
</evidence>
<dbReference type="Proteomes" id="UP000321816">
    <property type="component" value="Chromosome"/>
</dbReference>
<gene>
    <name evidence="2" type="ORF">FTX54_010790</name>
</gene>
<evidence type="ECO:0000256" key="1">
    <source>
        <dbReference type="SAM" id="Phobius"/>
    </source>
</evidence>
<name>A0A5C7FHI6_9BACI</name>
<keyword evidence="1" id="KW-0812">Transmembrane</keyword>
<organism evidence="2 3">
    <name type="scientific">Alkalicoccus halolimnae</name>
    <dbReference type="NCBI Taxonomy" id="1667239"/>
    <lineage>
        <taxon>Bacteria</taxon>
        <taxon>Bacillati</taxon>
        <taxon>Bacillota</taxon>
        <taxon>Bacilli</taxon>
        <taxon>Bacillales</taxon>
        <taxon>Bacillaceae</taxon>
        <taxon>Alkalicoccus</taxon>
    </lineage>
</organism>